<dbReference type="AlphaFoldDB" id="A0AA88J942"/>
<keyword evidence="2" id="KW-1185">Reference proteome</keyword>
<organism evidence="1 2">
    <name type="scientific">Ficus carica</name>
    <name type="common">Common fig</name>
    <dbReference type="NCBI Taxonomy" id="3494"/>
    <lineage>
        <taxon>Eukaryota</taxon>
        <taxon>Viridiplantae</taxon>
        <taxon>Streptophyta</taxon>
        <taxon>Embryophyta</taxon>
        <taxon>Tracheophyta</taxon>
        <taxon>Spermatophyta</taxon>
        <taxon>Magnoliopsida</taxon>
        <taxon>eudicotyledons</taxon>
        <taxon>Gunneridae</taxon>
        <taxon>Pentapetalae</taxon>
        <taxon>rosids</taxon>
        <taxon>fabids</taxon>
        <taxon>Rosales</taxon>
        <taxon>Moraceae</taxon>
        <taxon>Ficeae</taxon>
        <taxon>Ficus</taxon>
    </lineage>
</organism>
<reference evidence="1" key="1">
    <citation type="submission" date="2023-07" db="EMBL/GenBank/DDBJ databases">
        <title>draft genome sequence of fig (Ficus carica).</title>
        <authorList>
            <person name="Takahashi T."/>
            <person name="Nishimura K."/>
        </authorList>
    </citation>
    <scope>NUCLEOTIDE SEQUENCE</scope>
</reference>
<evidence type="ECO:0000313" key="1">
    <source>
        <dbReference type="EMBL" id="GMN65585.1"/>
    </source>
</evidence>
<accession>A0AA88J942</accession>
<evidence type="ECO:0000313" key="2">
    <source>
        <dbReference type="Proteomes" id="UP001187192"/>
    </source>
</evidence>
<sequence length="271" mass="30157">MRRRELWAAEEDSGDLLLIVSFHCCCTDLIGEPHEAVQVQRSFREDTLVSWFVLMSGYAQATDETKTPARKGITVGQTWISLPSIPMNLTLLNLTITIPFSSKAYPHSIPTTGIVFHSGTRHHRLPPPRRFCDFGFAGNSELSPEIKRRRFTPMATSMELPLLPFSPNESLTKKSKLFVHFVLDPIIVDDSSSEPSFAARYGCLVSIENADPYLKGIVVPEQDTVPESLSRLSSKITEVKVALHSLNSLEVKLKVFNPCQAIFSSPSLVLA</sequence>
<protein>
    <submittedName>
        <fullName evidence="1">Uncharacterized protein</fullName>
    </submittedName>
</protein>
<gene>
    <name evidence="1" type="ORF">TIFTF001_034639</name>
</gene>
<dbReference type="EMBL" id="BTGU01000246">
    <property type="protein sequence ID" value="GMN65585.1"/>
    <property type="molecule type" value="Genomic_DNA"/>
</dbReference>
<proteinExistence type="predicted"/>
<comment type="caution">
    <text evidence="1">The sequence shown here is derived from an EMBL/GenBank/DDBJ whole genome shotgun (WGS) entry which is preliminary data.</text>
</comment>
<dbReference type="Proteomes" id="UP001187192">
    <property type="component" value="Unassembled WGS sequence"/>
</dbReference>
<name>A0AA88J942_FICCA</name>